<dbReference type="EMBL" id="BPLQ01007064">
    <property type="protein sequence ID" value="GIY27549.1"/>
    <property type="molecule type" value="Genomic_DNA"/>
</dbReference>
<comment type="caution">
    <text evidence="2">The sequence shown here is derived from an EMBL/GenBank/DDBJ whole genome shotgun (WGS) entry which is preliminary data.</text>
</comment>
<feature type="compositionally biased region" description="Gly residues" evidence="1">
    <location>
        <begin position="17"/>
        <end position="34"/>
    </location>
</feature>
<evidence type="ECO:0000313" key="3">
    <source>
        <dbReference type="Proteomes" id="UP001054837"/>
    </source>
</evidence>
<organism evidence="2 3">
    <name type="scientific">Caerostris darwini</name>
    <dbReference type="NCBI Taxonomy" id="1538125"/>
    <lineage>
        <taxon>Eukaryota</taxon>
        <taxon>Metazoa</taxon>
        <taxon>Ecdysozoa</taxon>
        <taxon>Arthropoda</taxon>
        <taxon>Chelicerata</taxon>
        <taxon>Arachnida</taxon>
        <taxon>Araneae</taxon>
        <taxon>Araneomorphae</taxon>
        <taxon>Entelegynae</taxon>
        <taxon>Araneoidea</taxon>
        <taxon>Araneidae</taxon>
        <taxon>Caerostris</taxon>
    </lineage>
</organism>
<name>A0AAV4S3P4_9ARAC</name>
<dbReference type="AlphaFoldDB" id="A0AAV4S3P4"/>
<reference evidence="2 3" key="1">
    <citation type="submission" date="2021-06" db="EMBL/GenBank/DDBJ databases">
        <title>Caerostris darwini draft genome.</title>
        <authorList>
            <person name="Kono N."/>
            <person name="Arakawa K."/>
        </authorList>
    </citation>
    <scope>NUCLEOTIDE SEQUENCE [LARGE SCALE GENOMIC DNA]</scope>
</reference>
<proteinExistence type="predicted"/>
<keyword evidence="3" id="KW-1185">Reference proteome</keyword>
<gene>
    <name evidence="2" type="ORF">CDAR_497271</name>
</gene>
<evidence type="ECO:0000313" key="2">
    <source>
        <dbReference type="EMBL" id="GIY27549.1"/>
    </source>
</evidence>
<feature type="region of interest" description="Disordered" evidence="1">
    <location>
        <begin position="1"/>
        <end position="42"/>
    </location>
</feature>
<evidence type="ECO:0000256" key="1">
    <source>
        <dbReference type="SAM" id="MobiDB-lite"/>
    </source>
</evidence>
<sequence length="71" mass="7441">MTAYDKGESKQISPGSSAGGGRGRGEGAARGGTGPVDSRIFHSPRLRRLQTAKSIVVPENELCLVHVHVNS</sequence>
<dbReference type="Proteomes" id="UP001054837">
    <property type="component" value="Unassembled WGS sequence"/>
</dbReference>
<accession>A0AAV4S3P4</accession>
<protein>
    <submittedName>
        <fullName evidence="2">Uncharacterized protein</fullName>
    </submittedName>
</protein>